<sequence>MRYGWSRWAGVALVAALVTGGCTGGGSDESTGAEAQRDKAAKGARGGSGGGAGGGAPADGREGADAADRFAPSASPGGPSGPSDYRSTFALDVDTASYGYARRTLRAGRLPAPATVRTEEFVNSFRQGYRRPSGSGFSVSADGARTGAEGWSLLRVGLATKPEGPAADRPPATLTFVLDVSGSMGEPGRLDLAKQALTMAADRLRAEDSVALVTFSGEARTVLPPTRMGSGKGKDGGRARLRAAVRELKPRDSTNLDAGLARGYEEAAEGKRKGSTNRVVLLSDALANTGSTDAGSMLKRVASYREDHGIALFGVGVGSSFGDALMERLTNEGDGHTAYISDRDEARKVFVTRLPRNIELTAREAKAQVTFDPDTVRDFRLLGYENRAVADEDFRDDRVDGGEVGPGHTVTALYAVRLKEGAEGHAATARVRWLGPGDREPHERSRRVSARELTARALWGEEARDTSPRLRVAAVAAYFAEALRSRGPGTYDGGAGERAALPGGRPLGALRAEARGLAERTEDGEVTELARAIERARKVE</sequence>
<dbReference type="InterPro" id="IPR036465">
    <property type="entry name" value="vWFA_dom_sf"/>
</dbReference>
<dbReference type="RefSeq" id="WP_165298554.1">
    <property type="nucleotide sequence ID" value="NZ_JAAKZZ010000082.1"/>
</dbReference>
<feature type="compositionally biased region" description="Gly residues" evidence="1">
    <location>
        <begin position="44"/>
        <end position="57"/>
    </location>
</feature>
<dbReference type="InterPro" id="IPR002035">
    <property type="entry name" value="VWF_A"/>
</dbReference>
<protein>
    <submittedName>
        <fullName evidence="3">DUF3520 domain-containing protein</fullName>
    </submittedName>
</protein>
<dbReference type="Proteomes" id="UP000477722">
    <property type="component" value="Unassembled WGS sequence"/>
</dbReference>
<dbReference type="EMBL" id="JAAKZZ010000082">
    <property type="protein sequence ID" value="NGO68854.1"/>
    <property type="molecule type" value="Genomic_DNA"/>
</dbReference>
<dbReference type="InterPro" id="IPR022156">
    <property type="entry name" value="Uncharacterised_YfbK_N"/>
</dbReference>
<feature type="domain" description="VWFA" evidence="2">
    <location>
        <begin position="173"/>
        <end position="354"/>
    </location>
</feature>
<name>A0A6G4WWE4_9ACTN</name>
<gene>
    <name evidence="3" type="ORF">G5C65_10910</name>
</gene>
<dbReference type="InterPro" id="IPR051266">
    <property type="entry name" value="CLCR"/>
</dbReference>
<dbReference type="Gene3D" id="3.40.50.410">
    <property type="entry name" value="von Willebrand factor, type A domain"/>
    <property type="match status" value="1"/>
</dbReference>
<reference evidence="3 4" key="1">
    <citation type="submission" date="2020-02" db="EMBL/GenBank/DDBJ databases">
        <title>Whole-genome analyses of novel actinobacteria.</title>
        <authorList>
            <person name="Sahin N."/>
            <person name="Tatar D."/>
        </authorList>
    </citation>
    <scope>NUCLEOTIDE SEQUENCE [LARGE SCALE GENOMIC DNA]</scope>
    <source>
        <strain evidence="3 4">SB3404</strain>
    </source>
</reference>
<organism evidence="3 4">
    <name type="scientific">Streptomyces boncukensis</name>
    <dbReference type="NCBI Taxonomy" id="2711219"/>
    <lineage>
        <taxon>Bacteria</taxon>
        <taxon>Bacillati</taxon>
        <taxon>Actinomycetota</taxon>
        <taxon>Actinomycetes</taxon>
        <taxon>Kitasatosporales</taxon>
        <taxon>Streptomycetaceae</taxon>
        <taxon>Streptomyces</taxon>
    </lineage>
</organism>
<dbReference type="SMART" id="SM00327">
    <property type="entry name" value="VWA"/>
    <property type="match status" value="1"/>
</dbReference>
<evidence type="ECO:0000313" key="3">
    <source>
        <dbReference type="EMBL" id="NGO68854.1"/>
    </source>
</evidence>
<dbReference type="InterPro" id="IPR021908">
    <property type="entry name" value="YfbK_C"/>
</dbReference>
<keyword evidence="4" id="KW-1185">Reference proteome</keyword>
<dbReference type="SUPFAM" id="SSF53300">
    <property type="entry name" value="vWA-like"/>
    <property type="match status" value="1"/>
</dbReference>
<evidence type="ECO:0000313" key="4">
    <source>
        <dbReference type="Proteomes" id="UP000477722"/>
    </source>
</evidence>
<dbReference type="AlphaFoldDB" id="A0A6G4WWE4"/>
<feature type="compositionally biased region" description="Basic and acidic residues" evidence="1">
    <location>
        <begin position="59"/>
        <end position="68"/>
    </location>
</feature>
<evidence type="ECO:0000259" key="2">
    <source>
        <dbReference type="PROSITE" id="PS50234"/>
    </source>
</evidence>
<feature type="region of interest" description="Disordered" evidence="1">
    <location>
        <begin position="24"/>
        <end position="87"/>
    </location>
</feature>
<dbReference type="PANTHER" id="PTHR10579">
    <property type="entry name" value="CALCIUM-ACTIVATED CHLORIDE CHANNEL REGULATOR"/>
    <property type="match status" value="1"/>
</dbReference>
<dbReference type="PROSITE" id="PS51257">
    <property type="entry name" value="PROKAR_LIPOPROTEIN"/>
    <property type="match status" value="1"/>
</dbReference>
<evidence type="ECO:0000256" key="1">
    <source>
        <dbReference type="SAM" id="MobiDB-lite"/>
    </source>
</evidence>
<dbReference type="Pfam" id="PF12450">
    <property type="entry name" value="vWF_A"/>
    <property type="match status" value="1"/>
</dbReference>
<accession>A0A6G4WWE4</accession>
<comment type="caution">
    <text evidence="3">The sequence shown here is derived from an EMBL/GenBank/DDBJ whole genome shotgun (WGS) entry which is preliminary data.</text>
</comment>
<dbReference type="PROSITE" id="PS50234">
    <property type="entry name" value="VWFA"/>
    <property type="match status" value="1"/>
</dbReference>
<feature type="compositionally biased region" description="Low complexity" evidence="1">
    <location>
        <begin position="69"/>
        <end position="83"/>
    </location>
</feature>
<proteinExistence type="predicted"/>
<dbReference type="PANTHER" id="PTHR10579:SF43">
    <property type="entry name" value="ZINC FINGER (C3HC4-TYPE RING FINGER) FAMILY PROTEIN"/>
    <property type="match status" value="1"/>
</dbReference>
<dbReference type="Pfam" id="PF12034">
    <property type="entry name" value="YfbK_C"/>
    <property type="match status" value="1"/>
</dbReference>
<dbReference type="Pfam" id="PF00092">
    <property type="entry name" value="VWA"/>
    <property type="match status" value="1"/>
</dbReference>